<comment type="similarity">
    <text evidence="2">Belongs to the Smp family.</text>
</comment>
<keyword evidence="4 8" id="KW-0812">Transmembrane</keyword>
<sequence length="266" mass="29870">MTWLIAIKQTKSTMISMKLPFRLHKTVIVIVCIALITFLMHGVSYLGYSQSQSRLEQLKQLTQVLAEQVAFSLSDYMVPGSKDFNLERINANLNHLAKDQYILDASLYTAAGTLVTQVGESTTVKERLSLEGNTGLQNFHYQLVIPVQGAKEPNGYLRLTIDTESLTTDLQQADNTTNIMRVFILLSLCIGFILANTLMRLKKKKGQQQPLIVEPVESEEESELLLQSSKGATDSRSPSIKPPRAKRRKVPSPHRPRRVARKFSAK</sequence>
<evidence type="ECO:0000256" key="2">
    <source>
        <dbReference type="ARBA" id="ARBA00005362"/>
    </source>
</evidence>
<keyword evidence="6 8" id="KW-0472">Membrane</keyword>
<reference evidence="9 10" key="2">
    <citation type="submission" date="2008-10" db="EMBL/GenBank/DDBJ databases">
        <authorList>
            <person name="Fulton L."/>
            <person name="Clifton S."/>
            <person name="Fulton B."/>
            <person name="Xu J."/>
            <person name="Minx P."/>
            <person name="Pepin K.H."/>
            <person name="Johnson M."/>
            <person name="Bhonagiri V."/>
            <person name="Nash W.E."/>
            <person name="Mardis E.R."/>
            <person name="Wilson R.K."/>
        </authorList>
    </citation>
    <scope>NUCLEOTIDE SEQUENCE [LARGE SCALE GENOMIC DNA]</scope>
    <source>
        <strain evidence="9 10">DSM 30120</strain>
    </source>
</reference>
<evidence type="ECO:0000313" key="9">
    <source>
        <dbReference type="EMBL" id="EEB47534.1"/>
    </source>
</evidence>
<dbReference type="AlphaFoldDB" id="B6X9Y1"/>
<evidence type="ECO:0000313" key="10">
    <source>
        <dbReference type="Proteomes" id="UP000003729"/>
    </source>
</evidence>
<keyword evidence="5 8" id="KW-1133">Transmembrane helix</keyword>
<evidence type="ECO:0000256" key="7">
    <source>
        <dbReference type="SAM" id="MobiDB-lite"/>
    </source>
</evidence>
<dbReference type="EMBL" id="ABXW01000004">
    <property type="protein sequence ID" value="EEB47534.1"/>
    <property type="molecule type" value="Genomic_DNA"/>
</dbReference>
<dbReference type="GO" id="GO:0005886">
    <property type="term" value="C:plasma membrane"/>
    <property type="evidence" value="ECO:0007669"/>
    <property type="project" value="UniProtKB-SubCell"/>
</dbReference>
<gene>
    <name evidence="9" type="ORF">PROVALCAL_00127</name>
</gene>
<dbReference type="Pfam" id="PF10144">
    <property type="entry name" value="SMP_2"/>
    <property type="match status" value="1"/>
</dbReference>
<dbReference type="InterPro" id="IPR019305">
    <property type="entry name" value="Uncharacterised_Smp"/>
</dbReference>
<comment type="subcellular location">
    <subcellularLocation>
        <location evidence="1">Cell membrane</location>
    </subcellularLocation>
</comment>
<organism evidence="9 10">
    <name type="scientific">Providencia alcalifaciens DSM 30120</name>
    <dbReference type="NCBI Taxonomy" id="520999"/>
    <lineage>
        <taxon>Bacteria</taxon>
        <taxon>Pseudomonadati</taxon>
        <taxon>Pseudomonadota</taxon>
        <taxon>Gammaproteobacteria</taxon>
        <taxon>Enterobacterales</taxon>
        <taxon>Morganellaceae</taxon>
        <taxon>Providencia</taxon>
    </lineage>
</organism>
<proteinExistence type="inferred from homology"/>
<evidence type="ECO:0000256" key="1">
    <source>
        <dbReference type="ARBA" id="ARBA00004236"/>
    </source>
</evidence>
<feature type="transmembrane region" description="Helical" evidence="8">
    <location>
        <begin position="27"/>
        <end position="48"/>
    </location>
</feature>
<accession>B6X9Y1</accession>
<evidence type="ECO:0000256" key="5">
    <source>
        <dbReference type="ARBA" id="ARBA00022989"/>
    </source>
</evidence>
<dbReference type="Proteomes" id="UP000003729">
    <property type="component" value="Unassembled WGS sequence"/>
</dbReference>
<evidence type="ECO:0000256" key="4">
    <source>
        <dbReference type="ARBA" id="ARBA00022692"/>
    </source>
</evidence>
<protein>
    <recommendedName>
        <fullName evidence="11">Protein smp</fullName>
    </recommendedName>
</protein>
<keyword evidence="3" id="KW-1003">Cell membrane</keyword>
<evidence type="ECO:0008006" key="11">
    <source>
        <dbReference type="Google" id="ProtNLM"/>
    </source>
</evidence>
<comment type="caution">
    <text evidence="9">The sequence shown here is derived from an EMBL/GenBank/DDBJ whole genome shotgun (WGS) entry which is preliminary data.</text>
</comment>
<feature type="compositionally biased region" description="Basic residues" evidence="7">
    <location>
        <begin position="243"/>
        <end position="266"/>
    </location>
</feature>
<evidence type="ECO:0000256" key="3">
    <source>
        <dbReference type="ARBA" id="ARBA00022475"/>
    </source>
</evidence>
<evidence type="ECO:0000256" key="6">
    <source>
        <dbReference type="ARBA" id="ARBA00023136"/>
    </source>
</evidence>
<feature type="transmembrane region" description="Helical" evidence="8">
    <location>
        <begin position="179"/>
        <end position="199"/>
    </location>
</feature>
<evidence type="ECO:0000256" key="8">
    <source>
        <dbReference type="SAM" id="Phobius"/>
    </source>
</evidence>
<dbReference type="eggNOG" id="COG3726">
    <property type="taxonomic scope" value="Bacteria"/>
</dbReference>
<name>B6X9Y1_9GAMM</name>
<reference evidence="9 10" key="1">
    <citation type="submission" date="2008-10" db="EMBL/GenBank/DDBJ databases">
        <title>Draft genome sequence of Providencia alcalifaciens (DSM 30120).</title>
        <authorList>
            <person name="Sudarsanam P."/>
            <person name="Ley R."/>
            <person name="Guruge J."/>
            <person name="Turnbaugh P.J."/>
            <person name="Mahowald M."/>
            <person name="Liep D."/>
            <person name="Gordon J."/>
        </authorList>
    </citation>
    <scope>NUCLEOTIDE SEQUENCE [LARGE SCALE GENOMIC DNA]</scope>
    <source>
        <strain evidence="9 10">DSM 30120</strain>
    </source>
</reference>
<feature type="region of interest" description="Disordered" evidence="7">
    <location>
        <begin position="219"/>
        <end position="266"/>
    </location>
</feature>